<protein>
    <submittedName>
        <fullName evidence="1">28499_t:CDS:1</fullName>
    </submittedName>
</protein>
<evidence type="ECO:0000313" key="1">
    <source>
        <dbReference type="EMBL" id="CAG8711140.1"/>
    </source>
</evidence>
<dbReference type="EMBL" id="CAJVQC010020971">
    <property type="protein sequence ID" value="CAG8711140.1"/>
    <property type="molecule type" value="Genomic_DNA"/>
</dbReference>
<comment type="caution">
    <text evidence="1">The sequence shown here is derived from an EMBL/GenBank/DDBJ whole genome shotgun (WGS) entry which is preliminary data.</text>
</comment>
<evidence type="ECO:0000313" key="2">
    <source>
        <dbReference type="Proteomes" id="UP000789920"/>
    </source>
</evidence>
<keyword evidence="2" id="KW-1185">Reference proteome</keyword>
<accession>A0ACA9PIG7</accession>
<name>A0ACA9PIG7_9GLOM</name>
<proteinExistence type="predicted"/>
<feature type="non-terminal residue" evidence="1">
    <location>
        <position position="1"/>
    </location>
</feature>
<sequence length="789" mass="91513">SELPSYIKKYNKGKGVPIELKLYPLSKLARQLKLNITISYMIVELNEETILRVEQKYMRHIEIEETNIRKELADCLVEVRSGRRNINEIEKIYAKIMSMLSKESILAFINKYKNIHEKANLVLTLKTKNVEYIKKDETINYILQINQDYEIYILLDNDEYIIGGNSSPEHIRFQDLYKNSNDNSCKFLIAELKICTGIKGPGYPAILHYINGKPAHDNYHFDDEEVNILLLGETGVGKSTFINAFANYLIFESLEQAKSGNMKVLIPSKFIITDNNYDEKTIAIGENDQNEQFENIGMSATQNCKCHVFHTANKVIKLIDTPGIGDTRGIDQDARNFENILTHVSHYRYLNGICILLKPNNARLTLVFKYCILALLTHLARSAKDNIIFCFTNSRGTFYRPGDTLTPLKKHLNDLYNVSGVEIKVQKDTTYCFDNESFRFLAASKKNVQFENETKNFADSWEKSVNESKRLLRYITSRPPHKVKDTLSLNNARKVVKLLIKPLEDIQPRIDCYIKYLESVQHEFKKSNKHIEELKKTKFDIEVFESPRTICNKCTEDVLIDDEIQRGYAKICCDNCRVKFASIFSIWFCSVIGINGICKICGCSWKLHTHTAKLVKKTRLTSSNLALEIDKKTNKAAIEQVLLDDYHQLIDDMLVENITIIEIKEKFILFLKQNSIAFMNDTVEGYLEYFIKLEKNNQNSQADEKIKIYEKQKNEAIKERNFIYEVSENKQSEDLISFNDINELEKKLYSLPECGPILYEEKIKQENIQENAYRYAESHYDIPENANIL</sequence>
<gene>
    <name evidence="1" type="ORF">RPERSI_LOCUS10548</name>
</gene>
<dbReference type="Proteomes" id="UP000789920">
    <property type="component" value="Unassembled WGS sequence"/>
</dbReference>
<reference evidence="1" key="1">
    <citation type="submission" date="2021-06" db="EMBL/GenBank/DDBJ databases">
        <authorList>
            <person name="Kallberg Y."/>
            <person name="Tangrot J."/>
            <person name="Rosling A."/>
        </authorList>
    </citation>
    <scope>NUCLEOTIDE SEQUENCE</scope>
    <source>
        <strain evidence="1">MA461A</strain>
    </source>
</reference>
<organism evidence="1 2">
    <name type="scientific">Racocetra persica</name>
    <dbReference type="NCBI Taxonomy" id="160502"/>
    <lineage>
        <taxon>Eukaryota</taxon>
        <taxon>Fungi</taxon>
        <taxon>Fungi incertae sedis</taxon>
        <taxon>Mucoromycota</taxon>
        <taxon>Glomeromycotina</taxon>
        <taxon>Glomeromycetes</taxon>
        <taxon>Diversisporales</taxon>
        <taxon>Gigasporaceae</taxon>
        <taxon>Racocetra</taxon>
    </lineage>
</organism>